<dbReference type="Proteomes" id="UP000821853">
    <property type="component" value="Chromosome 3"/>
</dbReference>
<dbReference type="VEuPathDB" id="VectorBase:HLOH_052129"/>
<protein>
    <submittedName>
        <fullName evidence="1">Uncharacterized protein</fullName>
    </submittedName>
</protein>
<sequence length="82" mass="9292">MDIQSKLEQLMDIGCLNEVHDVLLSCDALPDHDATVSMKSDSRVTYYVSGYVARKMLKKRNATTAPKYYSLQLTLKPLRKLA</sequence>
<reference evidence="1 2" key="1">
    <citation type="journal article" date="2020" name="Cell">
        <title>Large-Scale Comparative Analyses of Tick Genomes Elucidate Their Genetic Diversity and Vector Capacities.</title>
        <authorList>
            <consortium name="Tick Genome and Microbiome Consortium (TIGMIC)"/>
            <person name="Jia N."/>
            <person name="Wang J."/>
            <person name="Shi W."/>
            <person name="Du L."/>
            <person name="Sun Y."/>
            <person name="Zhan W."/>
            <person name="Jiang J.F."/>
            <person name="Wang Q."/>
            <person name="Zhang B."/>
            <person name="Ji P."/>
            <person name="Bell-Sakyi L."/>
            <person name="Cui X.M."/>
            <person name="Yuan T.T."/>
            <person name="Jiang B.G."/>
            <person name="Yang W.F."/>
            <person name="Lam T.T."/>
            <person name="Chang Q.C."/>
            <person name="Ding S.J."/>
            <person name="Wang X.J."/>
            <person name="Zhu J.G."/>
            <person name="Ruan X.D."/>
            <person name="Zhao L."/>
            <person name="Wei J.T."/>
            <person name="Ye R.Z."/>
            <person name="Que T.C."/>
            <person name="Du C.H."/>
            <person name="Zhou Y.H."/>
            <person name="Cheng J.X."/>
            <person name="Dai P.F."/>
            <person name="Guo W.B."/>
            <person name="Han X.H."/>
            <person name="Huang E.J."/>
            <person name="Li L.F."/>
            <person name="Wei W."/>
            <person name="Gao Y.C."/>
            <person name="Liu J.Z."/>
            <person name="Shao H.Z."/>
            <person name="Wang X."/>
            <person name="Wang C.C."/>
            <person name="Yang T.C."/>
            <person name="Huo Q.B."/>
            <person name="Li W."/>
            <person name="Chen H.Y."/>
            <person name="Chen S.E."/>
            <person name="Zhou L.G."/>
            <person name="Ni X.B."/>
            <person name="Tian J.H."/>
            <person name="Sheng Y."/>
            <person name="Liu T."/>
            <person name="Pan Y.S."/>
            <person name="Xia L.Y."/>
            <person name="Li J."/>
            <person name="Zhao F."/>
            <person name="Cao W.C."/>
        </authorList>
    </citation>
    <scope>NUCLEOTIDE SEQUENCE [LARGE SCALE GENOMIC DNA]</scope>
    <source>
        <strain evidence="1">HaeL-2018</strain>
    </source>
</reference>
<keyword evidence="2" id="KW-1185">Reference proteome</keyword>
<gene>
    <name evidence="1" type="ORF">HPB48_019219</name>
</gene>
<dbReference type="AlphaFoldDB" id="A0A9J6GCP1"/>
<proteinExistence type="predicted"/>
<name>A0A9J6GCP1_HAELO</name>
<evidence type="ECO:0000313" key="2">
    <source>
        <dbReference type="Proteomes" id="UP000821853"/>
    </source>
</evidence>
<evidence type="ECO:0000313" key="1">
    <source>
        <dbReference type="EMBL" id="KAH9372200.1"/>
    </source>
</evidence>
<accession>A0A9J6GCP1</accession>
<organism evidence="1 2">
    <name type="scientific">Haemaphysalis longicornis</name>
    <name type="common">Bush tick</name>
    <dbReference type="NCBI Taxonomy" id="44386"/>
    <lineage>
        <taxon>Eukaryota</taxon>
        <taxon>Metazoa</taxon>
        <taxon>Ecdysozoa</taxon>
        <taxon>Arthropoda</taxon>
        <taxon>Chelicerata</taxon>
        <taxon>Arachnida</taxon>
        <taxon>Acari</taxon>
        <taxon>Parasitiformes</taxon>
        <taxon>Ixodida</taxon>
        <taxon>Ixodoidea</taxon>
        <taxon>Ixodidae</taxon>
        <taxon>Haemaphysalinae</taxon>
        <taxon>Haemaphysalis</taxon>
    </lineage>
</organism>
<comment type="caution">
    <text evidence="1">The sequence shown here is derived from an EMBL/GenBank/DDBJ whole genome shotgun (WGS) entry which is preliminary data.</text>
</comment>
<dbReference type="EMBL" id="JABSTR010000005">
    <property type="protein sequence ID" value="KAH9372200.1"/>
    <property type="molecule type" value="Genomic_DNA"/>
</dbReference>